<proteinExistence type="predicted"/>
<accession>A0A2D4FZ20</accession>
<protein>
    <submittedName>
        <fullName evidence="2">Uncharacterized protein</fullName>
    </submittedName>
</protein>
<keyword evidence="1" id="KW-0472">Membrane</keyword>
<organism evidence="2">
    <name type="scientific">Micrurus corallinus</name>
    <name type="common">Brazilian coral snake</name>
    <dbReference type="NCBI Taxonomy" id="54390"/>
    <lineage>
        <taxon>Eukaryota</taxon>
        <taxon>Metazoa</taxon>
        <taxon>Chordata</taxon>
        <taxon>Craniata</taxon>
        <taxon>Vertebrata</taxon>
        <taxon>Euteleostomi</taxon>
        <taxon>Lepidosauria</taxon>
        <taxon>Squamata</taxon>
        <taxon>Bifurcata</taxon>
        <taxon>Unidentata</taxon>
        <taxon>Episquamata</taxon>
        <taxon>Toxicofera</taxon>
        <taxon>Serpentes</taxon>
        <taxon>Colubroidea</taxon>
        <taxon>Elapidae</taxon>
        <taxon>Elapinae</taxon>
        <taxon>Micrurus</taxon>
    </lineage>
</organism>
<sequence length="138" mass="15636">MYGKLWKPSFKLDLSLAHVFSDTKFGLVPFGFQGIILLIESSAIFLNFFHTLLWVASKCTEMAAMGVGMISHNTCLLEYKRVKLLPNSPLVLQKLSTIAVQLFLIVHMGIITSKIPEDAWHYFFLSMPMSKSQNYSSK</sequence>
<name>A0A2D4FZ20_MICCO</name>
<dbReference type="AlphaFoldDB" id="A0A2D4FZ20"/>
<keyword evidence="1" id="KW-0812">Transmembrane</keyword>
<reference evidence="2" key="1">
    <citation type="submission" date="2017-07" db="EMBL/GenBank/DDBJ databases">
        <authorList>
            <person name="Mikheyev A."/>
            <person name="Grau M."/>
        </authorList>
    </citation>
    <scope>NUCLEOTIDE SEQUENCE</scope>
    <source>
        <tissue evidence="2">Venom_gland</tissue>
    </source>
</reference>
<keyword evidence="1" id="KW-1133">Transmembrane helix</keyword>
<evidence type="ECO:0000256" key="1">
    <source>
        <dbReference type="SAM" id="Phobius"/>
    </source>
</evidence>
<reference evidence="2" key="2">
    <citation type="submission" date="2017-11" db="EMBL/GenBank/DDBJ databases">
        <title>Coralsnake Venomics: Analyses of Venom Gland Transcriptomes and Proteomes of Six Brazilian Taxa.</title>
        <authorList>
            <person name="Aird S.D."/>
            <person name="Jorge da Silva N."/>
            <person name="Qiu L."/>
            <person name="Villar-Briones A."/>
            <person name="Aparecida-Saddi V."/>
            <person name="Campos-Telles M.P."/>
            <person name="Grau M."/>
            <person name="Mikheyev A.S."/>
        </authorList>
    </citation>
    <scope>NUCLEOTIDE SEQUENCE</scope>
    <source>
        <tissue evidence="2">Venom_gland</tissue>
    </source>
</reference>
<dbReference type="EMBL" id="IACJ01091372">
    <property type="protein sequence ID" value="LAA52723.1"/>
    <property type="molecule type" value="Transcribed_RNA"/>
</dbReference>
<feature type="transmembrane region" description="Helical" evidence="1">
    <location>
        <begin position="30"/>
        <end position="55"/>
    </location>
</feature>
<evidence type="ECO:0000313" key="2">
    <source>
        <dbReference type="EMBL" id="LAA52723.1"/>
    </source>
</evidence>